<evidence type="ECO:0000313" key="2">
    <source>
        <dbReference type="Proteomes" id="UP001057402"/>
    </source>
</evidence>
<dbReference type="EMBL" id="CM042888">
    <property type="protein sequence ID" value="KAI4326053.1"/>
    <property type="molecule type" value="Genomic_DNA"/>
</dbReference>
<reference evidence="2" key="1">
    <citation type="journal article" date="2023" name="Front. Plant Sci.">
        <title>Chromosomal-level genome assembly of Melastoma candidum provides insights into trichome evolution.</title>
        <authorList>
            <person name="Zhong Y."/>
            <person name="Wu W."/>
            <person name="Sun C."/>
            <person name="Zou P."/>
            <person name="Liu Y."/>
            <person name="Dai S."/>
            <person name="Zhou R."/>
        </authorList>
    </citation>
    <scope>NUCLEOTIDE SEQUENCE [LARGE SCALE GENOMIC DNA]</scope>
</reference>
<dbReference type="Proteomes" id="UP001057402">
    <property type="component" value="Chromosome 9"/>
</dbReference>
<proteinExistence type="predicted"/>
<organism evidence="1 2">
    <name type="scientific">Melastoma candidum</name>
    <dbReference type="NCBI Taxonomy" id="119954"/>
    <lineage>
        <taxon>Eukaryota</taxon>
        <taxon>Viridiplantae</taxon>
        <taxon>Streptophyta</taxon>
        <taxon>Embryophyta</taxon>
        <taxon>Tracheophyta</taxon>
        <taxon>Spermatophyta</taxon>
        <taxon>Magnoliopsida</taxon>
        <taxon>eudicotyledons</taxon>
        <taxon>Gunneridae</taxon>
        <taxon>Pentapetalae</taxon>
        <taxon>rosids</taxon>
        <taxon>malvids</taxon>
        <taxon>Myrtales</taxon>
        <taxon>Melastomataceae</taxon>
        <taxon>Melastomatoideae</taxon>
        <taxon>Melastomateae</taxon>
        <taxon>Melastoma</taxon>
    </lineage>
</organism>
<accession>A0ACB9MNY8</accession>
<comment type="caution">
    <text evidence="1">The sequence shown here is derived from an EMBL/GenBank/DDBJ whole genome shotgun (WGS) entry which is preliminary data.</text>
</comment>
<evidence type="ECO:0000313" key="1">
    <source>
        <dbReference type="EMBL" id="KAI4326053.1"/>
    </source>
</evidence>
<gene>
    <name evidence="1" type="ORF">MLD38_031405</name>
</gene>
<keyword evidence="2" id="KW-1185">Reference proteome</keyword>
<sequence>MLQSGVGMNQDMMNGPGPSSNSSGTGVMIPTPGIPQQVSSLQSVGATNPGGPLSHQSSSAPQTPQSEYVKIWEGNLSGQRQGQPVFITRLEGYGGASASEALAANWPATMQIVRLIFQDHVNSKQHTRKADFLVCRTTNQHGFLGQLQEKKLCAAIQLSSQTPLLSISDEAYRLIRMLFLGDMLVFKPQVPSQQQQAKQQLPAQLQAHQWHSPPSTI</sequence>
<name>A0ACB9MNY8_9MYRT</name>
<protein>
    <submittedName>
        <fullName evidence="1">Uncharacterized protein</fullName>
    </submittedName>
</protein>